<dbReference type="EMBL" id="ML976021">
    <property type="protein sequence ID" value="KAF1943851.1"/>
    <property type="molecule type" value="Genomic_DNA"/>
</dbReference>
<dbReference type="OrthoDB" id="3756103at2759"/>
<organism evidence="1 2">
    <name type="scientific">Clathrospora elynae</name>
    <dbReference type="NCBI Taxonomy" id="706981"/>
    <lineage>
        <taxon>Eukaryota</taxon>
        <taxon>Fungi</taxon>
        <taxon>Dikarya</taxon>
        <taxon>Ascomycota</taxon>
        <taxon>Pezizomycotina</taxon>
        <taxon>Dothideomycetes</taxon>
        <taxon>Pleosporomycetidae</taxon>
        <taxon>Pleosporales</taxon>
        <taxon>Diademaceae</taxon>
        <taxon>Clathrospora</taxon>
    </lineage>
</organism>
<gene>
    <name evidence="1" type="ORF">EJ02DRAFT_483852</name>
</gene>
<dbReference type="PANTHER" id="PTHR42085">
    <property type="entry name" value="F-BOX DOMAIN-CONTAINING PROTEIN"/>
    <property type="match status" value="1"/>
</dbReference>
<dbReference type="Proteomes" id="UP000800038">
    <property type="component" value="Unassembled WGS sequence"/>
</dbReference>
<name>A0A6A5STL7_9PLEO</name>
<dbReference type="PANTHER" id="PTHR42085:SF8">
    <property type="entry name" value="F-BOX DOMAIN-CONTAINING PROTEIN"/>
    <property type="match status" value="1"/>
</dbReference>
<keyword evidence="2" id="KW-1185">Reference proteome</keyword>
<proteinExistence type="predicted"/>
<dbReference type="InterPro" id="IPR038883">
    <property type="entry name" value="AN11006-like"/>
</dbReference>
<evidence type="ECO:0000313" key="1">
    <source>
        <dbReference type="EMBL" id="KAF1943851.1"/>
    </source>
</evidence>
<reference evidence="1" key="1">
    <citation type="journal article" date="2020" name="Stud. Mycol.">
        <title>101 Dothideomycetes genomes: a test case for predicting lifestyles and emergence of pathogens.</title>
        <authorList>
            <person name="Haridas S."/>
            <person name="Albert R."/>
            <person name="Binder M."/>
            <person name="Bloem J."/>
            <person name="Labutti K."/>
            <person name="Salamov A."/>
            <person name="Andreopoulos B."/>
            <person name="Baker S."/>
            <person name="Barry K."/>
            <person name="Bills G."/>
            <person name="Bluhm B."/>
            <person name="Cannon C."/>
            <person name="Castanera R."/>
            <person name="Culley D."/>
            <person name="Daum C."/>
            <person name="Ezra D."/>
            <person name="Gonzalez J."/>
            <person name="Henrissat B."/>
            <person name="Kuo A."/>
            <person name="Liang C."/>
            <person name="Lipzen A."/>
            <person name="Lutzoni F."/>
            <person name="Magnuson J."/>
            <person name="Mondo S."/>
            <person name="Nolan M."/>
            <person name="Ohm R."/>
            <person name="Pangilinan J."/>
            <person name="Park H.-J."/>
            <person name="Ramirez L."/>
            <person name="Alfaro M."/>
            <person name="Sun H."/>
            <person name="Tritt A."/>
            <person name="Yoshinaga Y."/>
            <person name="Zwiers L.-H."/>
            <person name="Turgeon B."/>
            <person name="Goodwin S."/>
            <person name="Spatafora J."/>
            <person name="Crous P."/>
            <person name="Grigoriev I."/>
        </authorList>
    </citation>
    <scope>NUCLEOTIDE SEQUENCE</scope>
    <source>
        <strain evidence="1">CBS 161.51</strain>
    </source>
</reference>
<protein>
    <recommendedName>
        <fullName evidence="3">F-box domain-containing protein</fullName>
    </recommendedName>
</protein>
<sequence>MNAPPHPRGHCFSFYSFLNLPRELRDKIYNFAMTTLPTRLIITQHSKISDSVLYPQALPSIFFTSKQLQRESLPIFLSRTRIVFSQPCVKQLFAFCSFVSQFPNAFAAIRMLSFHDVLWYGEAEFPGEFYPEALVSRCTGLGCLVLETHIRALLRMPMSVREHGVGVLRPYTKEEVGDMWGFEGLFGMKKLARLRLRCLMGSRAVRKLGLEGPGESVENFGEVLREGLR</sequence>
<evidence type="ECO:0000313" key="2">
    <source>
        <dbReference type="Proteomes" id="UP000800038"/>
    </source>
</evidence>
<accession>A0A6A5STL7</accession>
<dbReference type="AlphaFoldDB" id="A0A6A5STL7"/>
<evidence type="ECO:0008006" key="3">
    <source>
        <dbReference type="Google" id="ProtNLM"/>
    </source>
</evidence>